<keyword evidence="6" id="KW-0067">ATP-binding</keyword>
<organism evidence="10 11">
    <name type="scientific">Nesterenkonia aerolata</name>
    <dbReference type="NCBI Taxonomy" id="3074079"/>
    <lineage>
        <taxon>Bacteria</taxon>
        <taxon>Bacillati</taxon>
        <taxon>Actinomycetota</taxon>
        <taxon>Actinomycetes</taxon>
        <taxon>Micrococcales</taxon>
        <taxon>Micrococcaceae</taxon>
        <taxon>Nesterenkonia</taxon>
    </lineage>
</organism>
<keyword evidence="8" id="KW-0472">Membrane</keyword>
<sequence>MENQNAQYEPPLSLRLGDPPQAPGLRVTRLLGVGGSAAVWAAEVRESSGAPLQGRDRPSGPVWCHDGAPPQTVALKVSTTPSTEPGHDQRLHAELEAMRPLHHDHLVTPYGWVPTSHGPGLVIELFSAGSLAALLRARGRLSAGEVTTVLTPVAEAVAHLHREGAVHGDICPGNILLAPDGRPAVGDLGDAQLLGGAPTPVGTPGFTAPERHAADSAAETATETALACEADVYSLGAVAWFALTGQHPDVDARRAPLGTLCPELSTRAIDLIEETLSDDPHRRPSAQEFAIGLFVAASPEELDVSPYVDDEVVADLPTRRRPDPRPRRRRGRRSAFIAVTAAVLSVGAWWMWPAGQSLDSESSEQAAAEEFEHNAGADDSPEAGEEAAAEAGSGPADSDPAGSDPAGSASRLSVEAAEQALESEEPEEILLGLQSLRLAALENPQEVSAELYTAEGSPAQETEELLLEQAPVEGPELSLELLGSESEGGLEDGPEQHIAPSDPETSEELILPVAVTAGEFTGERHYEQQVRLAFVRDDERWMLHQVHELV</sequence>
<evidence type="ECO:0000256" key="5">
    <source>
        <dbReference type="ARBA" id="ARBA00022777"/>
    </source>
</evidence>
<feature type="region of interest" description="Disordered" evidence="7">
    <location>
        <begin position="1"/>
        <end position="21"/>
    </location>
</feature>
<dbReference type="CDD" id="cd14014">
    <property type="entry name" value="STKc_PknB_like"/>
    <property type="match status" value="1"/>
</dbReference>
<dbReference type="PANTHER" id="PTHR43289">
    <property type="entry name" value="MITOGEN-ACTIVATED PROTEIN KINASE KINASE KINASE 20-RELATED"/>
    <property type="match status" value="1"/>
</dbReference>
<dbReference type="PANTHER" id="PTHR43289:SF6">
    <property type="entry name" value="SERINE_THREONINE-PROTEIN KINASE NEKL-3"/>
    <property type="match status" value="1"/>
</dbReference>
<feature type="compositionally biased region" description="Low complexity" evidence="7">
    <location>
        <begin position="389"/>
        <end position="399"/>
    </location>
</feature>
<evidence type="ECO:0000313" key="10">
    <source>
        <dbReference type="EMBL" id="MDR8019165.1"/>
    </source>
</evidence>
<feature type="domain" description="Protein kinase" evidence="9">
    <location>
        <begin position="25"/>
        <end position="295"/>
    </location>
</feature>
<reference evidence="10 11" key="1">
    <citation type="submission" date="2023-09" db="EMBL/GenBank/DDBJ databases">
        <title>Description of three actinobacteria isolated from air of manufacturing shop in a pharmaceutical factory.</title>
        <authorList>
            <person name="Zhang D.-F."/>
        </authorList>
    </citation>
    <scope>NUCLEOTIDE SEQUENCE [LARGE SCALE GENOMIC DNA]</scope>
    <source>
        <strain evidence="10 11">LY-0111</strain>
    </source>
</reference>
<evidence type="ECO:0000256" key="8">
    <source>
        <dbReference type="SAM" id="Phobius"/>
    </source>
</evidence>
<evidence type="ECO:0000256" key="1">
    <source>
        <dbReference type="ARBA" id="ARBA00012513"/>
    </source>
</evidence>
<comment type="caution">
    <text evidence="10">The sequence shown here is derived from an EMBL/GenBank/DDBJ whole genome shotgun (WGS) entry which is preliminary data.</text>
</comment>
<dbReference type="InterPro" id="IPR011009">
    <property type="entry name" value="Kinase-like_dom_sf"/>
</dbReference>
<evidence type="ECO:0000256" key="2">
    <source>
        <dbReference type="ARBA" id="ARBA00022527"/>
    </source>
</evidence>
<keyword evidence="8" id="KW-1133">Transmembrane helix</keyword>
<dbReference type="PROSITE" id="PS50011">
    <property type="entry name" value="PROTEIN_KINASE_DOM"/>
    <property type="match status" value="1"/>
</dbReference>
<keyword evidence="2" id="KW-0723">Serine/threonine-protein kinase</keyword>
<dbReference type="InterPro" id="IPR000719">
    <property type="entry name" value="Prot_kinase_dom"/>
</dbReference>
<dbReference type="EC" id="2.7.11.1" evidence="1"/>
<evidence type="ECO:0000256" key="6">
    <source>
        <dbReference type="ARBA" id="ARBA00022840"/>
    </source>
</evidence>
<evidence type="ECO:0000313" key="11">
    <source>
        <dbReference type="Proteomes" id="UP001251870"/>
    </source>
</evidence>
<evidence type="ECO:0000256" key="7">
    <source>
        <dbReference type="SAM" id="MobiDB-lite"/>
    </source>
</evidence>
<feature type="transmembrane region" description="Helical" evidence="8">
    <location>
        <begin position="335"/>
        <end position="352"/>
    </location>
</feature>
<proteinExistence type="predicted"/>
<dbReference type="GO" id="GO:0004674">
    <property type="term" value="F:protein serine/threonine kinase activity"/>
    <property type="evidence" value="ECO:0007669"/>
    <property type="project" value="UniProtKB-EC"/>
</dbReference>
<evidence type="ECO:0000256" key="3">
    <source>
        <dbReference type="ARBA" id="ARBA00022679"/>
    </source>
</evidence>
<feature type="compositionally biased region" description="Acidic residues" evidence="7">
    <location>
        <begin position="379"/>
        <end position="388"/>
    </location>
</feature>
<feature type="region of interest" description="Disordered" evidence="7">
    <location>
        <begin position="46"/>
        <end position="69"/>
    </location>
</feature>
<evidence type="ECO:0000256" key="4">
    <source>
        <dbReference type="ARBA" id="ARBA00022741"/>
    </source>
</evidence>
<dbReference type="RefSeq" id="WP_310548159.1">
    <property type="nucleotide sequence ID" value="NZ_JAVKGR010000005.1"/>
</dbReference>
<keyword evidence="8" id="KW-0812">Transmembrane</keyword>
<feature type="region of interest" description="Disordered" evidence="7">
    <location>
        <begin position="360"/>
        <end position="425"/>
    </location>
</feature>
<keyword evidence="3 10" id="KW-0808">Transferase</keyword>
<dbReference type="Proteomes" id="UP001251870">
    <property type="component" value="Unassembled WGS sequence"/>
</dbReference>
<dbReference type="EMBL" id="JAVKGR010000005">
    <property type="protein sequence ID" value="MDR8019165.1"/>
    <property type="molecule type" value="Genomic_DNA"/>
</dbReference>
<feature type="region of interest" description="Disordered" evidence="7">
    <location>
        <begin position="486"/>
        <end position="505"/>
    </location>
</feature>
<dbReference type="SUPFAM" id="SSF56112">
    <property type="entry name" value="Protein kinase-like (PK-like)"/>
    <property type="match status" value="1"/>
</dbReference>
<keyword evidence="5 10" id="KW-0418">Kinase</keyword>
<name>A0ABU2DS90_9MICC</name>
<accession>A0ABU2DS90</accession>
<dbReference type="Gene3D" id="1.10.510.10">
    <property type="entry name" value="Transferase(Phosphotransferase) domain 1"/>
    <property type="match status" value="1"/>
</dbReference>
<evidence type="ECO:0000259" key="9">
    <source>
        <dbReference type="PROSITE" id="PS50011"/>
    </source>
</evidence>
<protein>
    <recommendedName>
        <fullName evidence="1">non-specific serine/threonine protein kinase</fullName>
        <ecNumber evidence="1">2.7.11.1</ecNumber>
    </recommendedName>
</protein>
<dbReference type="Pfam" id="PF00069">
    <property type="entry name" value="Pkinase"/>
    <property type="match status" value="1"/>
</dbReference>
<gene>
    <name evidence="10" type="ORF">RIL96_06260</name>
</gene>
<keyword evidence="11" id="KW-1185">Reference proteome</keyword>
<keyword evidence="4" id="KW-0547">Nucleotide-binding</keyword>